<dbReference type="PANTHER" id="PTHR30092:SF0">
    <property type="entry name" value="INNER MEMBRANE PROTEIN CRED"/>
    <property type="match status" value="1"/>
</dbReference>
<dbReference type="RefSeq" id="WP_095910891.1">
    <property type="nucleotide sequence ID" value="NZ_CP022386.1"/>
</dbReference>
<dbReference type="Proteomes" id="UP000217250">
    <property type="component" value="Chromosome"/>
</dbReference>
<dbReference type="InterPro" id="IPR010364">
    <property type="entry name" value="Uncharacterised_IM_CreD"/>
</dbReference>
<evidence type="ECO:0000256" key="1">
    <source>
        <dbReference type="SAM" id="Phobius"/>
    </source>
</evidence>
<reference evidence="3" key="1">
    <citation type="submission" date="2017-06" db="EMBL/GenBank/DDBJ databases">
        <title>Capnocytophaga spp. assemblies.</title>
        <authorList>
            <person name="Gulvik C.A."/>
        </authorList>
    </citation>
    <scope>NUCLEOTIDE SEQUENCE [LARGE SCALE GENOMIC DNA]</scope>
    <source>
        <strain evidence="3">H1496</strain>
    </source>
</reference>
<dbReference type="EMBL" id="CP022386">
    <property type="protein sequence ID" value="ATA87671.1"/>
    <property type="molecule type" value="Genomic_DNA"/>
</dbReference>
<feature type="transmembrane region" description="Helical" evidence="1">
    <location>
        <begin position="354"/>
        <end position="374"/>
    </location>
</feature>
<organism evidence="2 3">
    <name type="scientific">Capnocytophaga gingivalis</name>
    <dbReference type="NCBI Taxonomy" id="1017"/>
    <lineage>
        <taxon>Bacteria</taxon>
        <taxon>Pseudomonadati</taxon>
        <taxon>Bacteroidota</taxon>
        <taxon>Flavobacteriia</taxon>
        <taxon>Flavobacteriales</taxon>
        <taxon>Flavobacteriaceae</taxon>
        <taxon>Capnocytophaga</taxon>
    </lineage>
</organism>
<evidence type="ECO:0000313" key="2">
    <source>
        <dbReference type="EMBL" id="ATA87671.1"/>
    </source>
</evidence>
<proteinExistence type="predicted"/>
<evidence type="ECO:0000313" key="3">
    <source>
        <dbReference type="Proteomes" id="UP000217250"/>
    </source>
</evidence>
<dbReference type="PANTHER" id="PTHR30092">
    <property type="entry name" value="INNER MEMBRANE PROTEIN CRED"/>
    <property type="match status" value="1"/>
</dbReference>
<feature type="transmembrane region" description="Helical" evidence="1">
    <location>
        <begin position="433"/>
        <end position="451"/>
    </location>
</feature>
<keyword evidence="1" id="KW-1133">Transmembrane helix</keyword>
<dbReference type="Pfam" id="PF06123">
    <property type="entry name" value="CreD"/>
    <property type="match status" value="1"/>
</dbReference>
<feature type="transmembrane region" description="Helical" evidence="1">
    <location>
        <begin position="408"/>
        <end position="427"/>
    </location>
</feature>
<protein>
    <submittedName>
        <fullName evidence="2">Cell envelope integrity protein CreD</fullName>
    </submittedName>
</protein>
<dbReference type="KEGG" id="cgh:CGC50_11255"/>
<feature type="transmembrane region" description="Helical" evidence="1">
    <location>
        <begin position="329"/>
        <end position="347"/>
    </location>
</feature>
<gene>
    <name evidence="2" type="ORF">CGC50_11255</name>
</gene>
<feature type="transmembrane region" description="Helical" evidence="1">
    <location>
        <begin position="380"/>
        <end position="401"/>
    </location>
</feature>
<keyword evidence="1" id="KW-0812">Transmembrane</keyword>
<accession>A0A250FRP6</accession>
<keyword evidence="1" id="KW-0472">Membrane</keyword>
<name>A0A250FRP6_9FLAO</name>
<dbReference type="AlphaFoldDB" id="A0A250FRP6"/>
<dbReference type="GO" id="GO:0005886">
    <property type="term" value="C:plasma membrane"/>
    <property type="evidence" value="ECO:0007669"/>
    <property type="project" value="TreeGrafter"/>
</dbReference>
<dbReference type="GeneID" id="84809124"/>
<sequence length="459" mass="52191">MDTQRSTFANLLQSNTFRMFLIGTLALLLLIPLSFVKDLVRERKSRQERVVDEIDSKWGGAIYFYGPILKVPYKVYSDVNRTTFKTSYAYFFPEELKNNSQVQTEVKKRNNYESAVFTASMDFTGRYIAPDFSSKGIPNEDIAWDKATILIRTTNLSSIKNIVTITLAGKSYPLEPTYDQEGEDSYYSWEDTDAMIEIEGEYYGGSRSSHISSLQTGFIPKEELNKPLDFSFSITYDGSKHIAIAPIGKTTEGTISSNWPNPSFFGHFLPYKKQITPQGFTASWRVLHLNRPFSQQSFGELPKINSYAYLVNFLIPVDQYQQNERAVKYGFLVIGMTFLIFFLLQSISKIKIHIFQYAMIGLALVLFYTLLVSITEHSSFALAYLISSVMTIGLISLYSVAILKNKKFPTFIGISLAALYGFIYVIIQLENYALLVGSVGLFVILAIVMYASRKIDWNQ</sequence>
<dbReference type="NCBIfam" id="NF008712">
    <property type="entry name" value="PRK11715.1-1"/>
    <property type="match status" value="1"/>
</dbReference>
<dbReference type="OrthoDB" id="9791851at2"/>
<dbReference type="PIRSF" id="PIRSF004548">
    <property type="entry name" value="CreD"/>
    <property type="match status" value="1"/>
</dbReference>